<gene>
    <name evidence="1" type="ORF">UW68_C0064G0009</name>
</gene>
<dbReference type="Proteomes" id="UP000034835">
    <property type="component" value="Unassembled WGS sequence"/>
</dbReference>
<proteinExistence type="predicted"/>
<reference evidence="1 2" key="1">
    <citation type="journal article" date="2015" name="Nature">
        <title>rRNA introns, odd ribosomes, and small enigmatic genomes across a large radiation of phyla.</title>
        <authorList>
            <person name="Brown C.T."/>
            <person name="Hug L.A."/>
            <person name="Thomas B.C."/>
            <person name="Sharon I."/>
            <person name="Castelle C.J."/>
            <person name="Singh A."/>
            <person name="Wilkins M.J."/>
            <person name="Williams K.H."/>
            <person name="Banfield J.F."/>
        </authorList>
    </citation>
    <scope>NUCLEOTIDE SEQUENCE [LARGE SCALE GENOMIC DNA]</scope>
</reference>
<accession>A0A0G1JJD0</accession>
<protein>
    <submittedName>
        <fullName evidence="1">Uncharacterized protein</fullName>
    </submittedName>
</protein>
<dbReference type="AlphaFoldDB" id="A0A0G1JJD0"/>
<evidence type="ECO:0000313" key="2">
    <source>
        <dbReference type="Proteomes" id="UP000034835"/>
    </source>
</evidence>
<comment type="caution">
    <text evidence="1">The sequence shown here is derived from an EMBL/GenBank/DDBJ whole genome shotgun (WGS) entry which is preliminary data.</text>
</comment>
<name>A0A0G1JJD0_9BACT</name>
<sequence>MDKFVLFFGHFDKVGDTYQLILNPLDTHLKDARLIAETSFDEDLDNLRIQENLLELALRDMAETVQRRYTNPQVALAEFDFLVSRFAGLPYRGVSAHLFTEWKNLVLRARIDLTLKLY</sequence>
<dbReference type="EMBL" id="LCJG01000064">
    <property type="protein sequence ID" value="KKT71488.1"/>
    <property type="molecule type" value="Genomic_DNA"/>
</dbReference>
<organism evidence="1 2">
    <name type="scientific">Candidatus Collierbacteria bacterium GW2011_GWB1_44_6</name>
    <dbReference type="NCBI Taxonomy" id="1618384"/>
    <lineage>
        <taxon>Bacteria</taxon>
        <taxon>Candidatus Collieribacteriota</taxon>
    </lineage>
</organism>
<dbReference type="STRING" id="1618384.UW68_C0064G0009"/>
<evidence type="ECO:0000313" key="1">
    <source>
        <dbReference type="EMBL" id="KKT71488.1"/>
    </source>
</evidence>